<gene>
    <name evidence="7" type="ORF">Q9K01_00255</name>
</gene>
<comment type="similarity">
    <text evidence="2">Belongs to the rickettsiale 17 kDa surface antigen family.</text>
</comment>
<accession>A0ABT9H442</accession>
<comment type="caution">
    <text evidence="7">The sequence shown here is derived from an EMBL/GenBank/DDBJ whole genome shotgun (WGS) entry which is preliminary data.</text>
</comment>
<proteinExistence type="inferred from homology"/>
<evidence type="ECO:0000259" key="6">
    <source>
        <dbReference type="Pfam" id="PF05433"/>
    </source>
</evidence>
<sequence length="298" mass="31186">MATRLLLGTVALGCAASAATPVAAQQIYYEDGEYLYAVPAPVMARDAVVSQPVETTVPIDDDEVIYETAEPRIAARRVIPSRDAPVQRATPQIILPAPQPTYAYPASAPVIYSQAPQGQAGYVVASRSIPANGYGYAPAPQQYGYTAGTPQQGYLPGGGQLVSFDRNAWLDECSARLNTYEDSDRGQVLGGLIGAAAGGLIGNRVAGRGDRLGGTLIGAGTGALAGLAVGDAIDDRADARSGRSAYDDCRAYLDDYMNRASNHPAPTSTVAGQQYMLVPVSVPVAQQAVYREYVVSQP</sequence>
<dbReference type="Proteomes" id="UP001235664">
    <property type="component" value="Unassembled WGS sequence"/>
</dbReference>
<feature type="chain" id="PRO_5046395222" description="17 kDa surface antigen" evidence="5">
    <location>
        <begin position="25"/>
        <end position="298"/>
    </location>
</feature>
<feature type="signal peptide" evidence="5">
    <location>
        <begin position="1"/>
        <end position="24"/>
    </location>
</feature>
<dbReference type="Pfam" id="PF05433">
    <property type="entry name" value="Rick_17kDa_Anti"/>
    <property type="match status" value="1"/>
</dbReference>
<keyword evidence="5" id="KW-0732">Signal</keyword>
<evidence type="ECO:0000313" key="7">
    <source>
        <dbReference type="EMBL" id="MDP4538057.1"/>
    </source>
</evidence>
<evidence type="ECO:0000256" key="1">
    <source>
        <dbReference type="ARBA" id="ARBA00004459"/>
    </source>
</evidence>
<protein>
    <recommendedName>
        <fullName evidence="3">17 kDa surface antigen</fullName>
    </recommendedName>
</protein>
<feature type="domain" description="Glycine zipper 2TM" evidence="6">
    <location>
        <begin position="189"/>
        <end position="230"/>
    </location>
</feature>
<reference evidence="7 8" key="1">
    <citation type="submission" date="2023-08" db="EMBL/GenBank/DDBJ databases">
        <title>genomic of DY56.</title>
        <authorList>
            <person name="Wang Y."/>
        </authorList>
    </citation>
    <scope>NUCLEOTIDE SEQUENCE [LARGE SCALE GENOMIC DNA]</scope>
    <source>
        <strain evidence="7 8">DY56-A-20</strain>
    </source>
</reference>
<evidence type="ECO:0000256" key="5">
    <source>
        <dbReference type="SAM" id="SignalP"/>
    </source>
</evidence>
<dbReference type="InterPro" id="IPR008816">
    <property type="entry name" value="Gly_zipper_2TM_dom"/>
</dbReference>
<keyword evidence="8" id="KW-1185">Reference proteome</keyword>
<organism evidence="7 8">
    <name type="scientific">Qipengyuania benthica</name>
    <dbReference type="NCBI Taxonomy" id="3067651"/>
    <lineage>
        <taxon>Bacteria</taxon>
        <taxon>Pseudomonadati</taxon>
        <taxon>Pseudomonadota</taxon>
        <taxon>Alphaproteobacteria</taxon>
        <taxon>Sphingomonadales</taxon>
        <taxon>Erythrobacteraceae</taxon>
        <taxon>Qipengyuania</taxon>
    </lineage>
</organism>
<name>A0ABT9H442_9SPHN</name>
<dbReference type="RefSeq" id="WP_305928211.1">
    <property type="nucleotide sequence ID" value="NZ_JAVAIL010000001.1"/>
</dbReference>
<evidence type="ECO:0000313" key="8">
    <source>
        <dbReference type="Proteomes" id="UP001235664"/>
    </source>
</evidence>
<evidence type="ECO:0000256" key="3">
    <source>
        <dbReference type="ARBA" id="ARBA00015281"/>
    </source>
</evidence>
<dbReference type="EMBL" id="JAVAIL010000001">
    <property type="protein sequence ID" value="MDP4538057.1"/>
    <property type="molecule type" value="Genomic_DNA"/>
</dbReference>
<comment type="subcellular location">
    <subcellularLocation>
        <location evidence="1">Cell outer membrane</location>
        <topology evidence="1">Lipid-anchor</topology>
    </subcellularLocation>
</comment>
<keyword evidence="4" id="KW-0449">Lipoprotein</keyword>
<evidence type="ECO:0000256" key="2">
    <source>
        <dbReference type="ARBA" id="ARBA00008681"/>
    </source>
</evidence>
<evidence type="ECO:0000256" key="4">
    <source>
        <dbReference type="ARBA" id="ARBA00023288"/>
    </source>
</evidence>